<reference evidence="1" key="1">
    <citation type="journal article" date="2017" name="J. Phycol.">
        <title>Analysis of chloroplast genomes and a supermatrix inform reclassification of the Rhodomelaceae (Rhodophyta).</title>
        <authorList>
            <person name="Diaz-Tapia P."/>
            <person name="Maggs C.A."/>
            <person name="West J.A."/>
            <person name="Verbruggen H."/>
        </authorList>
    </citation>
    <scope>NUCLEOTIDE SEQUENCE</scope>
    <source>
        <strain evidence="1">PD1582</strain>
    </source>
</reference>
<sequence>MKKESTQKVSPQNLAKFEKIRIPINTLKERKQTSDNTSIWK</sequence>
<name>A0A1Z1MQ78_9FLOR</name>
<dbReference type="AlphaFoldDB" id="A0A1Z1MQ78"/>
<geneLocation type="chloroplast" evidence="1"/>
<proteinExistence type="predicted"/>
<keyword evidence="1" id="KW-0934">Plastid</keyword>
<dbReference type="EMBL" id="MF101451">
    <property type="protein sequence ID" value="ARW68243.1"/>
    <property type="molecule type" value="Genomic_DNA"/>
</dbReference>
<keyword evidence="1" id="KW-0150">Chloroplast</keyword>
<organism evidence="1">
    <name type="scientific">Chondria sp.</name>
    <name type="common">in: red algae</name>
    <dbReference type="NCBI Taxonomy" id="1982705"/>
    <lineage>
        <taxon>Eukaryota</taxon>
        <taxon>Rhodophyta</taxon>
        <taxon>Florideophyceae</taxon>
        <taxon>Rhodymeniophycidae</taxon>
        <taxon>Ceramiales</taxon>
        <taxon>Rhodomelaceae</taxon>
        <taxon>Chondrieae</taxon>
        <taxon>Chondria</taxon>
    </lineage>
</organism>
<gene>
    <name evidence="1" type="primary">orf41b</name>
</gene>
<protein>
    <submittedName>
        <fullName evidence="1">Uncharacterized protein</fullName>
    </submittedName>
</protein>
<evidence type="ECO:0000313" key="1">
    <source>
        <dbReference type="EMBL" id="ARW68243.1"/>
    </source>
</evidence>
<accession>A0A1Z1MQ78</accession>